<feature type="region of interest" description="Disordered" evidence="1">
    <location>
        <begin position="570"/>
        <end position="590"/>
    </location>
</feature>
<comment type="caution">
    <text evidence="3">The sequence shown here is derived from an EMBL/GenBank/DDBJ whole genome shotgun (WGS) entry which is preliminary data.</text>
</comment>
<dbReference type="PANTHER" id="PTHR12436:SF4">
    <property type="entry name" value="LEUKOCYTE RECEPTOR CLUSTER MEMBER 8"/>
    <property type="match status" value="1"/>
</dbReference>
<dbReference type="Pfam" id="PF03399">
    <property type="entry name" value="SAC3_GANP"/>
    <property type="match status" value="1"/>
</dbReference>
<dbReference type="InterPro" id="IPR045107">
    <property type="entry name" value="SAC3/GANP/THP3"/>
</dbReference>
<dbReference type="PROSITE" id="PS50250">
    <property type="entry name" value="PCI"/>
    <property type="match status" value="1"/>
</dbReference>
<evidence type="ECO:0000256" key="1">
    <source>
        <dbReference type="SAM" id="MobiDB-lite"/>
    </source>
</evidence>
<evidence type="ECO:0000313" key="3">
    <source>
        <dbReference type="EMBL" id="KAI5066212.1"/>
    </source>
</evidence>
<feature type="domain" description="PCI" evidence="2">
    <location>
        <begin position="723"/>
        <end position="906"/>
    </location>
</feature>
<dbReference type="AlphaFoldDB" id="A0A9D4UEG4"/>
<dbReference type="FunFam" id="1.25.40.990:FF:000005">
    <property type="entry name" value="Putative SAC3/GANP family protein"/>
    <property type="match status" value="1"/>
</dbReference>
<dbReference type="PANTHER" id="PTHR12436">
    <property type="entry name" value="80 KDA MCM3-ASSOCIATED PROTEIN"/>
    <property type="match status" value="1"/>
</dbReference>
<dbReference type="Proteomes" id="UP000886520">
    <property type="component" value="Chromosome 18"/>
</dbReference>
<evidence type="ECO:0000313" key="4">
    <source>
        <dbReference type="Proteomes" id="UP000886520"/>
    </source>
</evidence>
<gene>
    <name evidence="3" type="ORF">GOP47_0018836</name>
</gene>
<feature type="region of interest" description="Disordered" evidence="1">
    <location>
        <begin position="174"/>
        <end position="233"/>
    </location>
</feature>
<feature type="compositionally biased region" description="Basic and acidic residues" evidence="1">
    <location>
        <begin position="571"/>
        <end position="590"/>
    </location>
</feature>
<accession>A0A9D4UEG4</accession>
<protein>
    <recommendedName>
        <fullName evidence="2">PCI domain-containing protein</fullName>
    </recommendedName>
</protein>
<sequence length="926" mass="102180">MYAAQEGHAHTQAGVNGTPAPPMATLASAPDYGHAYPGYSADGYSYYGYPQQNNPPHSQHMGGYDNSAASYHPANSYQNSGSYVDSAHYQASSTYYNPAAPAYQNPGSYQHSFSNQWTGNSYGNYGAYPGYQGYSQPEATGPNQAANNQYTQDYQQQWANYYASLQNGCKVEDADDCTAPGTEPAVTEKLPVSQPPPPGTQPAWDLNEPSYPDVTIPQTSNPAPSDNSGGFAANPSVVAYHGEQYSHIQPGHFQHPQFLQQSLQDQPLQFKSTQDQVPLLHGQQLQTQLHLPGSTFQQKLFPSVVEPLQRRVGKLQIPTNPRIVSTLAMNTKVTPADSSQIRKPAYITIEAKASLLKCSPDMSAETMLKPGMFPPSLRAYVERALARCKDEAQKRACQEIMKEMITTASSDGSLFTKNWDTEPLFPLPAVVATSSNEGAQDLDLLSSKQDRSPIRRVKSRWEPVADLKTEEKAEAKVTIANKDVLWNHFRAGSNPGISLKWEKQDNVWNKTKALLHQQFTDANSLKRAVKKARKSILGEAHEENNSSEESENEVAISGGVCLGTISTAETPEEKMRRQSRTKRFDKGKEVKTGSKELIKGKMSIGASASARRATALLLARSVGDGSGAAVEDINWDALTVKGTCQEVEKRYLRLTSAPDPNTVRPEEVLRKALTMVQSTQKNYLYKCEQLKSIRQDLTVQRIKNELTVQVYETHARMALEAGDLPEYNQCQSQLKGLYAEGIRGCNKEFAAYSLLYIIVHHGNSRDLISSMARLSVSDKEDAAIKHALAVRDAVAAGNYTTFFRLYKTAPNLGTCLMDLYVEKMRFEALRCMTRAYRPTLQVSYIGRILGFIGFGASDYSSEKDQEDLDECEEWLRAHGAILVNDNEGELCVDCKASMATLFMPEPEDAVAHGDVNLAVNDFLAQV</sequence>
<dbReference type="EMBL" id="JABFUD020000018">
    <property type="protein sequence ID" value="KAI5066212.1"/>
    <property type="molecule type" value="Genomic_DNA"/>
</dbReference>
<dbReference type="Gene3D" id="1.25.40.990">
    <property type="match status" value="1"/>
</dbReference>
<keyword evidence="4" id="KW-1185">Reference proteome</keyword>
<dbReference type="OrthoDB" id="199574at2759"/>
<organism evidence="3 4">
    <name type="scientific">Adiantum capillus-veneris</name>
    <name type="common">Maidenhair fern</name>
    <dbReference type="NCBI Taxonomy" id="13818"/>
    <lineage>
        <taxon>Eukaryota</taxon>
        <taxon>Viridiplantae</taxon>
        <taxon>Streptophyta</taxon>
        <taxon>Embryophyta</taxon>
        <taxon>Tracheophyta</taxon>
        <taxon>Polypodiopsida</taxon>
        <taxon>Polypodiidae</taxon>
        <taxon>Polypodiales</taxon>
        <taxon>Pteridineae</taxon>
        <taxon>Pteridaceae</taxon>
        <taxon>Vittarioideae</taxon>
        <taxon>Adiantum</taxon>
    </lineage>
</organism>
<dbReference type="InterPro" id="IPR005062">
    <property type="entry name" value="SAC3/GANP/THP3_conserved"/>
</dbReference>
<dbReference type="GO" id="GO:0005634">
    <property type="term" value="C:nucleus"/>
    <property type="evidence" value="ECO:0007669"/>
    <property type="project" value="TreeGrafter"/>
</dbReference>
<reference evidence="3" key="1">
    <citation type="submission" date="2021-01" db="EMBL/GenBank/DDBJ databases">
        <title>Adiantum capillus-veneris genome.</title>
        <authorList>
            <person name="Fang Y."/>
            <person name="Liao Q."/>
        </authorList>
    </citation>
    <scope>NUCLEOTIDE SEQUENCE</scope>
    <source>
        <strain evidence="3">H3</strain>
        <tissue evidence="3">Leaf</tissue>
    </source>
</reference>
<dbReference type="InterPro" id="IPR000717">
    <property type="entry name" value="PCI_dom"/>
</dbReference>
<name>A0A9D4UEG4_ADICA</name>
<feature type="compositionally biased region" description="Polar residues" evidence="1">
    <location>
        <begin position="216"/>
        <end position="228"/>
    </location>
</feature>
<evidence type="ECO:0000259" key="2">
    <source>
        <dbReference type="PROSITE" id="PS50250"/>
    </source>
</evidence>
<proteinExistence type="predicted"/>